<proteinExistence type="predicted"/>
<accession>A0ABU8WHF9</accession>
<evidence type="ECO:0000313" key="2">
    <source>
        <dbReference type="EMBL" id="MEJ8846931.1"/>
    </source>
</evidence>
<evidence type="ECO:0008006" key="4">
    <source>
        <dbReference type="Google" id="ProtNLM"/>
    </source>
</evidence>
<gene>
    <name evidence="2" type="ORF">WKW82_09740</name>
</gene>
<organism evidence="2 3">
    <name type="scientific">Variovorax rhizosphaerae</name>
    <dbReference type="NCBI Taxonomy" id="1836200"/>
    <lineage>
        <taxon>Bacteria</taxon>
        <taxon>Pseudomonadati</taxon>
        <taxon>Pseudomonadota</taxon>
        <taxon>Betaproteobacteria</taxon>
        <taxon>Burkholderiales</taxon>
        <taxon>Comamonadaceae</taxon>
        <taxon>Variovorax</taxon>
    </lineage>
</organism>
<dbReference type="RefSeq" id="WP_340342082.1">
    <property type="nucleotide sequence ID" value="NZ_JBBKZT010000004.1"/>
</dbReference>
<evidence type="ECO:0000256" key="1">
    <source>
        <dbReference type="SAM" id="SignalP"/>
    </source>
</evidence>
<sequence length="214" mass="21645">MKKYYLIPVMAMVATPLAALAESNYVSPAAAGATAAAKLDFRITVPRVLFLQVGTGTKFANNTTVDLIDFTVPAGNVGNGTVVAATAPSGDLGTGAVTVRLMANGASTVSLNSAVTPLNNGSGSNVGWDRIAVASAPLTAGMTAGYNNTGIAHPTFAPSNTGNGQPTNIAAVNGTVREEGKWTFTYLNQDVLAAGTYGGVNTQGGRVTYTATMP</sequence>
<protein>
    <recommendedName>
        <fullName evidence="4">WxL domain-containing protein</fullName>
    </recommendedName>
</protein>
<evidence type="ECO:0000313" key="3">
    <source>
        <dbReference type="Proteomes" id="UP001385892"/>
    </source>
</evidence>
<dbReference type="Proteomes" id="UP001385892">
    <property type="component" value="Unassembled WGS sequence"/>
</dbReference>
<comment type="caution">
    <text evidence="2">The sequence shown here is derived from an EMBL/GenBank/DDBJ whole genome shotgun (WGS) entry which is preliminary data.</text>
</comment>
<feature type="signal peptide" evidence="1">
    <location>
        <begin position="1"/>
        <end position="21"/>
    </location>
</feature>
<feature type="chain" id="PRO_5046198551" description="WxL domain-containing protein" evidence="1">
    <location>
        <begin position="22"/>
        <end position="214"/>
    </location>
</feature>
<keyword evidence="1" id="KW-0732">Signal</keyword>
<dbReference type="EMBL" id="JBBKZT010000004">
    <property type="protein sequence ID" value="MEJ8846931.1"/>
    <property type="molecule type" value="Genomic_DNA"/>
</dbReference>
<reference evidence="2 3" key="1">
    <citation type="submission" date="2024-03" db="EMBL/GenBank/DDBJ databases">
        <title>Novel species of the genus Variovorax.</title>
        <authorList>
            <person name="Liu Q."/>
            <person name="Xin Y.-H."/>
        </authorList>
    </citation>
    <scope>NUCLEOTIDE SEQUENCE [LARGE SCALE GENOMIC DNA]</scope>
    <source>
        <strain evidence="2 3">KACC 18900</strain>
    </source>
</reference>
<keyword evidence="3" id="KW-1185">Reference proteome</keyword>
<name>A0ABU8WHF9_9BURK</name>